<keyword evidence="4 11" id="KW-0808">Transferase</keyword>
<dbReference type="PROSITE" id="PS50112">
    <property type="entry name" value="PAS"/>
    <property type="match status" value="1"/>
</dbReference>
<dbReference type="PRINTS" id="PR00344">
    <property type="entry name" value="BCTRLSENSOR"/>
</dbReference>
<organism evidence="11 12">
    <name type="scientific">Flavobacterium panici</name>
    <dbReference type="NCBI Taxonomy" id="2654843"/>
    <lineage>
        <taxon>Bacteria</taxon>
        <taxon>Pseudomonadati</taxon>
        <taxon>Bacteroidota</taxon>
        <taxon>Flavobacteriia</taxon>
        <taxon>Flavobacteriales</taxon>
        <taxon>Flavobacteriaceae</taxon>
        <taxon>Flavobacterium</taxon>
    </lineage>
</organism>
<feature type="domain" description="PAC" evidence="10">
    <location>
        <begin position="154"/>
        <end position="206"/>
    </location>
</feature>
<evidence type="ECO:0000259" key="9">
    <source>
        <dbReference type="PROSITE" id="PS50112"/>
    </source>
</evidence>
<keyword evidence="6" id="KW-0472">Membrane</keyword>
<dbReference type="GO" id="GO:0000156">
    <property type="term" value="F:phosphorelay response regulator activity"/>
    <property type="evidence" value="ECO:0007669"/>
    <property type="project" value="TreeGrafter"/>
</dbReference>
<dbReference type="Pfam" id="PF00512">
    <property type="entry name" value="HisKA"/>
    <property type="match status" value="1"/>
</dbReference>
<dbReference type="EMBL" id="CAIJDE010000060">
    <property type="protein sequence ID" value="CAC9976242.1"/>
    <property type="molecule type" value="Genomic_DNA"/>
</dbReference>
<dbReference type="SUPFAM" id="SSF55785">
    <property type="entry name" value="PYP-like sensor domain (PAS domain)"/>
    <property type="match status" value="1"/>
</dbReference>
<evidence type="ECO:0000256" key="3">
    <source>
        <dbReference type="ARBA" id="ARBA00022553"/>
    </source>
</evidence>
<dbReference type="GO" id="GO:0016020">
    <property type="term" value="C:membrane"/>
    <property type="evidence" value="ECO:0007669"/>
    <property type="project" value="UniProtKB-SubCell"/>
</dbReference>
<comment type="catalytic activity">
    <reaction evidence="1">
        <text>ATP + protein L-histidine = ADP + protein N-phospho-L-histidine.</text>
        <dbReference type="EC" id="2.7.13.3"/>
    </reaction>
</comment>
<keyword evidence="7" id="KW-0175">Coiled coil</keyword>
<dbReference type="GO" id="GO:0000155">
    <property type="term" value="F:phosphorelay sensor kinase activity"/>
    <property type="evidence" value="ECO:0007669"/>
    <property type="project" value="InterPro"/>
</dbReference>
<dbReference type="InterPro" id="IPR035965">
    <property type="entry name" value="PAS-like_dom_sf"/>
</dbReference>
<dbReference type="Gene3D" id="3.30.565.10">
    <property type="entry name" value="Histidine kinase-like ATPase, C-terminal domain"/>
    <property type="match status" value="1"/>
</dbReference>
<dbReference type="GO" id="GO:0030295">
    <property type="term" value="F:protein kinase activator activity"/>
    <property type="evidence" value="ECO:0007669"/>
    <property type="project" value="TreeGrafter"/>
</dbReference>
<dbReference type="Pfam" id="PF13426">
    <property type="entry name" value="PAS_9"/>
    <property type="match status" value="1"/>
</dbReference>
<evidence type="ECO:0000256" key="5">
    <source>
        <dbReference type="ARBA" id="ARBA00022777"/>
    </source>
</evidence>
<evidence type="ECO:0000256" key="1">
    <source>
        <dbReference type="ARBA" id="ARBA00000085"/>
    </source>
</evidence>
<dbReference type="SUPFAM" id="SSF55874">
    <property type="entry name" value="ATPase domain of HSP90 chaperone/DNA topoisomerase II/histidine kinase"/>
    <property type="match status" value="1"/>
</dbReference>
<dbReference type="InterPro" id="IPR003594">
    <property type="entry name" value="HATPase_dom"/>
</dbReference>
<dbReference type="PANTHER" id="PTHR42878:SF15">
    <property type="entry name" value="BACTERIOPHYTOCHROME"/>
    <property type="match status" value="1"/>
</dbReference>
<dbReference type="InterPro" id="IPR004358">
    <property type="entry name" value="Sig_transdc_His_kin-like_C"/>
</dbReference>
<keyword evidence="12" id="KW-1185">Reference proteome</keyword>
<dbReference type="PANTHER" id="PTHR42878">
    <property type="entry name" value="TWO-COMPONENT HISTIDINE KINASE"/>
    <property type="match status" value="1"/>
</dbReference>
<feature type="coiled-coil region" evidence="7">
    <location>
        <begin position="227"/>
        <end position="339"/>
    </location>
</feature>
<dbReference type="GO" id="GO:0007234">
    <property type="term" value="P:osmosensory signaling via phosphorelay pathway"/>
    <property type="evidence" value="ECO:0007669"/>
    <property type="project" value="TreeGrafter"/>
</dbReference>
<reference evidence="11 12" key="1">
    <citation type="submission" date="2020-06" db="EMBL/GenBank/DDBJ databases">
        <authorList>
            <person name="Criscuolo A."/>
        </authorList>
    </citation>
    <scope>NUCLEOTIDE SEQUENCE [LARGE SCALE GENOMIC DNA]</scope>
    <source>
        <strain evidence="11">PXU-55</strain>
    </source>
</reference>
<protein>
    <recommendedName>
        <fullName evidence="2">histidine kinase</fullName>
        <ecNumber evidence="2">2.7.13.3</ecNumber>
    </recommendedName>
</protein>
<dbReference type="CDD" id="cd00082">
    <property type="entry name" value="HisKA"/>
    <property type="match status" value="1"/>
</dbReference>
<dbReference type="RefSeq" id="WP_180860557.1">
    <property type="nucleotide sequence ID" value="NZ_CAIJDE010000060.1"/>
</dbReference>
<dbReference type="InterPro" id="IPR001610">
    <property type="entry name" value="PAC"/>
</dbReference>
<dbReference type="PROSITE" id="PS50109">
    <property type="entry name" value="HIS_KIN"/>
    <property type="match status" value="1"/>
</dbReference>
<name>A0A9N8J6Y1_9FLAO</name>
<dbReference type="AlphaFoldDB" id="A0A9N8J6Y1"/>
<evidence type="ECO:0000256" key="6">
    <source>
        <dbReference type="ARBA" id="ARBA00023136"/>
    </source>
</evidence>
<gene>
    <name evidence="11" type="primary">sasA_4</name>
    <name evidence="11" type="ORF">FLAPXU55_03966</name>
</gene>
<evidence type="ECO:0000259" key="10">
    <source>
        <dbReference type="PROSITE" id="PS50113"/>
    </source>
</evidence>
<keyword evidence="5" id="KW-0418">Kinase</keyword>
<feature type="domain" description="Histidine kinase" evidence="8">
    <location>
        <begin position="346"/>
        <end position="560"/>
    </location>
</feature>
<dbReference type="Gene3D" id="1.10.287.130">
    <property type="match status" value="1"/>
</dbReference>
<dbReference type="EC" id="2.7.13.3" evidence="2"/>
<sequence length="561" mass="63838">MSIKEKNGNKEIVLSHKEILQKGNHPANKDHLTEENPLQKIRKSKKTIHTAIDSGEPAFQKKQIETQIFELKEQLHAKEQYLLNLTNAINTTNAAVEFDMEGNILTANKNFLKIMGYTAKDLLGKHHSLLVDSSYSKSNAYQFFWNDLKKGIYQKDEFILTAKNGQLIWFLGSYNPIFNTESKPYKILKIATDITLAKTQFLQLAVQAEEKEKRSSELIIANKELAFQNKEKENRAAELIIANKELKFQNEQKEKRANELIDANKELAIQSREKEKRAAELIIANKKLASEKILKEKRKLEKLKRAAELIVKNKELAYQEKRSSELTLANDELRKAQEELGSFSYSVSHDLRAPIRAINGYTQILIEDHADSIDDDGKKIIQAIINNSNKMGILIDDLLAFSKLGRKEVSSANINMLALVNAVISEITVEKGENIPIFEIEELAHSNGDPSLIKQVWINLISNAIKYSKYKPEIRIKITSTFEKDKIIYSVKDWGAGFDMAYYDKLFGVFQRLHSQDEFAGTGIGLAIVQKIVNRHSGTVWAESKLDAGANFYFSLPNIKH</sequence>
<evidence type="ECO:0000256" key="2">
    <source>
        <dbReference type="ARBA" id="ARBA00012438"/>
    </source>
</evidence>
<evidence type="ECO:0000313" key="12">
    <source>
        <dbReference type="Proteomes" id="UP000533639"/>
    </source>
</evidence>
<dbReference type="SUPFAM" id="SSF47384">
    <property type="entry name" value="Homodimeric domain of signal transducing histidine kinase"/>
    <property type="match status" value="1"/>
</dbReference>
<dbReference type="SMART" id="SM00387">
    <property type="entry name" value="HATPase_c"/>
    <property type="match status" value="1"/>
</dbReference>
<evidence type="ECO:0000259" key="8">
    <source>
        <dbReference type="PROSITE" id="PS50109"/>
    </source>
</evidence>
<dbReference type="Pfam" id="PF02518">
    <property type="entry name" value="HATPase_c"/>
    <property type="match status" value="1"/>
</dbReference>
<dbReference type="Gene3D" id="3.30.450.20">
    <property type="entry name" value="PAS domain"/>
    <property type="match status" value="1"/>
</dbReference>
<dbReference type="InterPro" id="IPR050351">
    <property type="entry name" value="BphY/WalK/GraS-like"/>
</dbReference>
<dbReference type="InterPro" id="IPR000700">
    <property type="entry name" value="PAS-assoc_C"/>
</dbReference>
<dbReference type="PROSITE" id="PS50113">
    <property type="entry name" value="PAC"/>
    <property type="match status" value="1"/>
</dbReference>
<accession>A0A9N8J6Y1</accession>
<feature type="domain" description="PAS" evidence="9">
    <location>
        <begin position="78"/>
        <end position="125"/>
    </location>
</feature>
<dbReference type="InterPro" id="IPR005467">
    <property type="entry name" value="His_kinase_dom"/>
</dbReference>
<dbReference type="Proteomes" id="UP000533639">
    <property type="component" value="Unassembled WGS sequence"/>
</dbReference>
<dbReference type="SMART" id="SM00388">
    <property type="entry name" value="HisKA"/>
    <property type="match status" value="1"/>
</dbReference>
<dbReference type="NCBIfam" id="TIGR00229">
    <property type="entry name" value="sensory_box"/>
    <property type="match status" value="1"/>
</dbReference>
<comment type="caution">
    <text evidence="11">The sequence shown here is derived from an EMBL/GenBank/DDBJ whole genome shotgun (WGS) entry which is preliminary data.</text>
</comment>
<dbReference type="InterPro" id="IPR000014">
    <property type="entry name" value="PAS"/>
</dbReference>
<dbReference type="FunFam" id="3.30.565.10:FF:000006">
    <property type="entry name" value="Sensor histidine kinase WalK"/>
    <property type="match status" value="1"/>
</dbReference>
<dbReference type="InterPro" id="IPR036097">
    <property type="entry name" value="HisK_dim/P_sf"/>
</dbReference>
<dbReference type="SMART" id="SM00086">
    <property type="entry name" value="PAC"/>
    <property type="match status" value="1"/>
</dbReference>
<dbReference type="InterPro" id="IPR003661">
    <property type="entry name" value="HisK_dim/P_dom"/>
</dbReference>
<proteinExistence type="predicted"/>
<dbReference type="InterPro" id="IPR036890">
    <property type="entry name" value="HATPase_C_sf"/>
</dbReference>
<keyword evidence="3" id="KW-0597">Phosphoprotein</keyword>
<dbReference type="CDD" id="cd00130">
    <property type="entry name" value="PAS"/>
    <property type="match status" value="1"/>
</dbReference>
<evidence type="ECO:0000313" key="11">
    <source>
        <dbReference type="EMBL" id="CAC9976242.1"/>
    </source>
</evidence>
<evidence type="ECO:0000256" key="7">
    <source>
        <dbReference type="SAM" id="Coils"/>
    </source>
</evidence>
<evidence type="ECO:0000256" key="4">
    <source>
        <dbReference type="ARBA" id="ARBA00022679"/>
    </source>
</evidence>